<feature type="domain" description="DUF7282" evidence="1">
    <location>
        <begin position="41"/>
        <end position="149"/>
    </location>
</feature>
<dbReference type="InterPro" id="IPR055706">
    <property type="entry name" value="Slg1/2_DUF7282"/>
</dbReference>
<reference evidence="2" key="1">
    <citation type="journal article" date="2015" name="Proc. Natl. Acad. Sci. U.S.A.">
        <title>Networks of energetic and metabolic interactions define dynamics in microbial communities.</title>
        <authorList>
            <person name="Embree M."/>
            <person name="Liu J.K."/>
            <person name="Al-Bassam M.M."/>
            <person name="Zengler K."/>
        </authorList>
    </citation>
    <scope>NUCLEOTIDE SEQUENCE</scope>
</reference>
<sequence length="167" mass="17856">MKWYGYLIMAAMLISLSGIACAQVEDQYMPATNETGEAGMPSITVMDQTVEGNETIGNITVDSVVSDGPGWVAIHNSLFGEPGGIVGFAPVEDGENTNITIVIDTEVATDQLIAELHSDLGQEGTFEWPPIDVPVEIDGEIVMEAFNVTAEDFELKNLTDMAATAEQ</sequence>
<evidence type="ECO:0000259" key="1">
    <source>
        <dbReference type="Pfam" id="PF23951"/>
    </source>
</evidence>
<proteinExistence type="predicted"/>
<comment type="caution">
    <text evidence="2">The sequence shown here is derived from an EMBL/GenBank/DDBJ whole genome shotgun (WGS) entry which is preliminary data.</text>
</comment>
<dbReference type="Pfam" id="PF23951">
    <property type="entry name" value="DUF7282"/>
    <property type="match status" value="1"/>
</dbReference>
<dbReference type="EMBL" id="LNQE01001324">
    <property type="protein sequence ID" value="KUG19126.1"/>
    <property type="molecule type" value="Genomic_DNA"/>
</dbReference>
<accession>A0A0W8FE10</accession>
<evidence type="ECO:0000313" key="2">
    <source>
        <dbReference type="EMBL" id="KUG19126.1"/>
    </source>
</evidence>
<organism evidence="2">
    <name type="scientific">hydrocarbon metagenome</name>
    <dbReference type="NCBI Taxonomy" id="938273"/>
    <lineage>
        <taxon>unclassified sequences</taxon>
        <taxon>metagenomes</taxon>
        <taxon>ecological metagenomes</taxon>
    </lineage>
</organism>
<protein>
    <recommendedName>
        <fullName evidence="1">DUF7282 domain-containing protein</fullName>
    </recommendedName>
</protein>
<name>A0A0W8FE10_9ZZZZ</name>
<gene>
    <name evidence="2" type="ORF">ASZ90_011160</name>
</gene>
<dbReference type="PROSITE" id="PS51257">
    <property type="entry name" value="PROKAR_LIPOPROTEIN"/>
    <property type="match status" value="1"/>
</dbReference>
<dbReference type="AlphaFoldDB" id="A0A0W8FE10"/>